<protein>
    <submittedName>
        <fullName evidence="1">Putative secreted protein</fullName>
    </submittedName>
</protein>
<dbReference type="AlphaFoldDB" id="A0A2M4D4C4"/>
<accession>A0A2M4D4C4</accession>
<reference evidence="1" key="1">
    <citation type="submission" date="2018-01" db="EMBL/GenBank/DDBJ databases">
        <title>An insight into the sialome of Amazonian anophelines.</title>
        <authorList>
            <person name="Ribeiro J.M."/>
            <person name="Scarpassa V."/>
            <person name="Calvo E."/>
        </authorList>
    </citation>
    <scope>NUCLEOTIDE SEQUENCE</scope>
</reference>
<organism evidence="1">
    <name type="scientific">Anopheles darlingi</name>
    <name type="common">Mosquito</name>
    <dbReference type="NCBI Taxonomy" id="43151"/>
    <lineage>
        <taxon>Eukaryota</taxon>
        <taxon>Metazoa</taxon>
        <taxon>Ecdysozoa</taxon>
        <taxon>Arthropoda</taxon>
        <taxon>Hexapoda</taxon>
        <taxon>Insecta</taxon>
        <taxon>Pterygota</taxon>
        <taxon>Neoptera</taxon>
        <taxon>Endopterygota</taxon>
        <taxon>Diptera</taxon>
        <taxon>Nematocera</taxon>
        <taxon>Culicoidea</taxon>
        <taxon>Culicidae</taxon>
        <taxon>Anophelinae</taxon>
        <taxon>Anopheles</taxon>
    </lineage>
</organism>
<sequence length="70" mass="7652">MASKVHIPSALVCVLLLILLPLKFQVLWPVARAFRLLSPSSSMVSIMCYPATAVRFLAPITKHRSSACSL</sequence>
<dbReference type="EMBL" id="GGFL01008229">
    <property type="protein sequence ID" value="MBW72407.1"/>
    <property type="molecule type" value="Transcribed_RNA"/>
</dbReference>
<evidence type="ECO:0000313" key="1">
    <source>
        <dbReference type="EMBL" id="MBW72407.1"/>
    </source>
</evidence>
<proteinExistence type="predicted"/>
<name>A0A2M4D4C4_ANODA</name>